<dbReference type="PANTHER" id="PTHR13832:SF803">
    <property type="entry name" value="PROTEIN PHOSPHATASE 1G"/>
    <property type="match status" value="1"/>
</dbReference>
<evidence type="ECO:0000256" key="7">
    <source>
        <dbReference type="ARBA" id="ARBA00022912"/>
    </source>
</evidence>
<accession>A0A9W9LRC7</accession>
<keyword evidence="5" id="KW-0378">Hydrolase</keyword>
<dbReference type="PROSITE" id="PS51746">
    <property type="entry name" value="PPM_2"/>
    <property type="match status" value="1"/>
</dbReference>
<dbReference type="SMART" id="SM00332">
    <property type="entry name" value="PP2Cc"/>
    <property type="match status" value="1"/>
</dbReference>
<dbReference type="InterPro" id="IPR015655">
    <property type="entry name" value="PP2C"/>
</dbReference>
<evidence type="ECO:0000256" key="4">
    <source>
        <dbReference type="ARBA" id="ARBA00022723"/>
    </source>
</evidence>
<dbReference type="EMBL" id="JAPQKO010000003">
    <property type="protein sequence ID" value="KAJ5172043.1"/>
    <property type="molecule type" value="Genomic_DNA"/>
</dbReference>
<comment type="similarity">
    <text evidence="2">Belongs to the PP2C family.</text>
</comment>
<evidence type="ECO:0000256" key="6">
    <source>
        <dbReference type="ARBA" id="ARBA00022842"/>
    </source>
</evidence>
<reference evidence="11" key="1">
    <citation type="submission" date="2022-11" db="EMBL/GenBank/DDBJ databases">
        <authorList>
            <person name="Petersen C."/>
        </authorList>
    </citation>
    <scope>NUCLEOTIDE SEQUENCE</scope>
    <source>
        <strain evidence="11">IBT 21917</strain>
    </source>
</reference>
<sequence>MADPKEIPLATVVLEDAGSCSKQGSRPTQQDRSMMLLPDKFPKRGPNERALFMLCDGHGSARASKHAVSNIPQLILRHPTLAEGNYEDIVQSAICDEEALLYDLYRRGDNGLAFAGTTVAVCLLDLTRGLLTVGNLGDSMVFLGEVDTNEPNKMHVNRISRLHKPASPREKNRIEVAGGTVDMDGDTPRIGGLNMSRALGDLHQKNPPANSGEEPGDYFSKGNILSSDPTMSQIQLRDDRRYLLVITSDGVTDMVSDEQLLSAITTLYQSGRSATQVSEMITTAVSSHDRSDNATCIVAFFKGRKVKHDRDIPVGKNEPSEQEPTSTTE</sequence>
<comment type="caution">
    <text evidence="11">The sequence shown here is derived from an EMBL/GenBank/DDBJ whole genome shotgun (WGS) entry which is preliminary data.</text>
</comment>
<dbReference type="EC" id="3.1.3.16" evidence="3"/>
<name>A0A9W9LRC7_9EURO</name>
<keyword evidence="4" id="KW-0479">Metal-binding</keyword>
<dbReference type="GO" id="GO:0046872">
    <property type="term" value="F:metal ion binding"/>
    <property type="evidence" value="ECO:0007669"/>
    <property type="project" value="UniProtKB-KW"/>
</dbReference>
<dbReference type="CDD" id="cd00143">
    <property type="entry name" value="PP2Cc"/>
    <property type="match status" value="1"/>
</dbReference>
<dbReference type="Gene3D" id="3.60.40.10">
    <property type="entry name" value="PPM-type phosphatase domain"/>
    <property type="match status" value="1"/>
</dbReference>
<evidence type="ECO:0000256" key="8">
    <source>
        <dbReference type="ARBA" id="ARBA00023211"/>
    </source>
</evidence>
<comment type="cofactor">
    <cofactor evidence="1">
        <name>Mn(2+)</name>
        <dbReference type="ChEBI" id="CHEBI:29035"/>
    </cofactor>
</comment>
<feature type="region of interest" description="Disordered" evidence="9">
    <location>
        <begin position="308"/>
        <end position="329"/>
    </location>
</feature>
<keyword evidence="8" id="KW-0464">Manganese</keyword>
<evidence type="ECO:0000256" key="2">
    <source>
        <dbReference type="ARBA" id="ARBA00006702"/>
    </source>
</evidence>
<dbReference type="InterPro" id="IPR001932">
    <property type="entry name" value="PPM-type_phosphatase-like_dom"/>
</dbReference>
<organism evidence="11 12">
    <name type="scientific">Penicillium capsulatum</name>
    <dbReference type="NCBI Taxonomy" id="69766"/>
    <lineage>
        <taxon>Eukaryota</taxon>
        <taxon>Fungi</taxon>
        <taxon>Dikarya</taxon>
        <taxon>Ascomycota</taxon>
        <taxon>Pezizomycotina</taxon>
        <taxon>Eurotiomycetes</taxon>
        <taxon>Eurotiomycetidae</taxon>
        <taxon>Eurotiales</taxon>
        <taxon>Aspergillaceae</taxon>
        <taxon>Penicillium</taxon>
    </lineage>
</organism>
<dbReference type="PANTHER" id="PTHR13832">
    <property type="entry name" value="PROTEIN PHOSPHATASE 2C"/>
    <property type="match status" value="1"/>
</dbReference>
<dbReference type="OrthoDB" id="659at2759"/>
<evidence type="ECO:0000313" key="11">
    <source>
        <dbReference type="EMBL" id="KAJ5172043.1"/>
    </source>
</evidence>
<dbReference type="GO" id="GO:0004722">
    <property type="term" value="F:protein serine/threonine phosphatase activity"/>
    <property type="evidence" value="ECO:0007669"/>
    <property type="project" value="UniProtKB-EC"/>
</dbReference>
<dbReference type="Pfam" id="PF00481">
    <property type="entry name" value="PP2C"/>
    <property type="match status" value="1"/>
</dbReference>
<keyword evidence="12" id="KW-1185">Reference proteome</keyword>
<evidence type="ECO:0000259" key="10">
    <source>
        <dbReference type="PROSITE" id="PS51746"/>
    </source>
</evidence>
<evidence type="ECO:0000313" key="12">
    <source>
        <dbReference type="Proteomes" id="UP001146351"/>
    </source>
</evidence>
<dbReference type="SMART" id="SM00331">
    <property type="entry name" value="PP2C_SIG"/>
    <property type="match status" value="1"/>
</dbReference>
<dbReference type="AlphaFoldDB" id="A0A9W9LRC7"/>
<evidence type="ECO:0000256" key="9">
    <source>
        <dbReference type="SAM" id="MobiDB-lite"/>
    </source>
</evidence>
<evidence type="ECO:0000256" key="5">
    <source>
        <dbReference type="ARBA" id="ARBA00022801"/>
    </source>
</evidence>
<keyword evidence="6" id="KW-0460">Magnesium</keyword>
<dbReference type="SUPFAM" id="SSF81606">
    <property type="entry name" value="PP2C-like"/>
    <property type="match status" value="1"/>
</dbReference>
<proteinExistence type="inferred from homology"/>
<reference evidence="11" key="2">
    <citation type="journal article" date="2023" name="IMA Fungus">
        <title>Comparative genomic study of the Penicillium genus elucidates a diverse pangenome and 15 lateral gene transfer events.</title>
        <authorList>
            <person name="Petersen C."/>
            <person name="Sorensen T."/>
            <person name="Nielsen M.R."/>
            <person name="Sondergaard T.E."/>
            <person name="Sorensen J.L."/>
            <person name="Fitzpatrick D.A."/>
            <person name="Frisvad J.C."/>
            <person name="Nielsen K.L."/>
        </authorList>
    </citation>
    <scope>NUCLEOTIDE SEQUENCE</scope>
    <source>
        <strain evidence="11">IBT 21917</strain>
    </source>
</reference>
<gene>
    <name evidence="11" type="ORF">N7492_004636</name>
</gene>
<dbReference type="InterPro" id="IPR036457">
    <property type="entry name" value="PPM-type-like_dom_sf"/>
</dbReference>
<dbReference type="Proteomes" id="UP001146351">
    <property type="component" value="Unassembled WGS sequence"/>
</dbReference>
<protein>
    <recommendedName>
        <fullName evidence="3">protein-serine/threonine phosphatase</fullName>
        <ecNumber evidence="3">3.1.3.16</ecNumber>
    </recommendedName>
</protein>
<evidence type="ECO:0000256" key="3">
    <source>
        <dbReference type="ARBA" id="ARBA00013081"/>
    </source>
</evidence>
<keyword evidence="7" id="KW-0904">Protein phosphatase</keyword>
<evidence type="ECO:0000256" key="1">
    <source>
        <dbReference type="ARBA" id="ARBA00001936"/>
    </source>
</evidence>
<feature type="domain" description="PPM-type phosphatase" evidence="10">
    <location>
        <begin position="16"/>
        <end position="301"/>
    </location>
</feature>